<dbReference type="EMBL" id="JACCBI010000001">
    <property type="protein sequence ID" value="NYD66608.1"/>
    <property type="molecule type" value="Genomic_DNA"/>
</dbReference>
<keyword evidence="2" id="KW-0812">Transmembrane</keyword>
<reference evidence="3 6" key="2">
    <citation type="submission" date="2020-07" db="EMBL/GenBank/DDBJ databases">
        <title>Sequencing the genomes of 1000 actinobacteria strains.</title>
        <authorList>
            <person name="Klenk H.-P."/>
        </authorList>
    </citation>
    <scope>NUCLEOTIDE SEQUENCE [LARGE SCALE GENOMIC DNA]</scope>
    <source>
        <strain evidence="3 6">DSM 23870</strain>
    </source>
</reference>
<feature type="transmembrane region" description="Helical" evidence="2">
    <location>
        <begin position="186"/>
        <end position="207"/>
    </location>
</feature>
<feature type="transmembrane region" description="Helical" evidence="2">
    <location>
        <begin position="49"/>
        <end position="70"/>
    </location>
</feature>
<feature type="transmembrane region" description="Helical" evidence="2">
    <location>
        <begin position="137"/>
        <end position="155"/>
    </location>
</feature>
<evidence type="ECO:0000313" key="4">
    <source>
        <dbReference type="EMBL" id="RXZ87277.1"/>
    </source>
</evidence>
<dbReference type="RefSeq" id="WP_129172852.1">
    <property type="nucleotide sequence ID" value="NZ_JACCBI010000001.1"/>
</dbReference>
<dbReference type="Proteomes" id="UP000581087">
    <property type="component" value="Unassembled WGS sequence"/>
</dbReference>
<accession>A0A4Q2M7I4</accession>
<protein>
    <submittedName>
        <fullName evidence="4">Uncharacterized protein</fullName>
    </submittedName>
</protein>
<feature type="transmembrane region" description="Helical" evidence="2">
    <location>
        <begin position="109"/>
        <end position="131"/>
    </location>
</feature>
<keyword evidence="5" id="KW-1185">Reference proteome</keyword>
<evidence type="ECO:0000313" key="5">
    <source>
        <dbReference type="Proteomes" id="UP000292686"/>
    </source>
</evidence>
<feature type="transmembrane region" description="Helical" evidence="2">
    <location>
        <begin position="160"/>
        <end position="180"/>
    </location>
</feature>
<dbReference type="Proteomes" id="UP000292686">
    <property type="component" value="Unassembled WGS sequence"/>
</dbReference>
<feature type="region of interest" description="Disordered" evidence="1">
    <location>
        <begin position="1"/>
        <end position="29"/>
    </location>
</feature>
<organism evidence="4 5">
    <name type="scientific">Agromyces atrinae</name>
    <dbReference type="NCBI Taxonomy" id="592376"/>
    <lineage>
        <taxon>Bacteria</taxon>
        <taxon>Bacillati</taxon>
        <taxon>Actinomycetota</taxon>
        <taxon>Actinomycetes</taxon>
        <taxon>Micrococcales</taxon>
        <taxon>Microbacteriaceae</taxon>
        <taxon>Agromyces</taxon>
    </lineage>
</organism>
<keyword evidence="2" id="KW-1133">Transmembrane helix</keyword>
<name>A0A4Q2M7I4_9MICO</name>
<dbReference type="OrthoDB" id="5124978at2"/>
<reference evidence="4 5" key="1">
    <citation type="submission" date="2019-01" db="EMBL/GenBank/DDBJ databases">
        <title>Agromyces.</title>
        <authorList>
            <person name="Li J."/>
        </authorList>
    </citation>
    <scope>NUCLEOTIDE SEQUENCE [LARGE SCALE GENOMIC DNA]</scope>
    <source>
        <strain evidence="4 5">DSM 23870</strain>
    </source>
</reference>
<evidence type="ECO:0000256" key="2">
    <source>
        <dbReference type="SAM" id="Phobius"/>
    </source>
</evidence>
<evidence type="ECO:0000313" key="3">
    <source>
        <dbReference type="EMBL" id="NYD66608.1"/>
    </source>
</evidence>
<proteinExistence type="predicted"/>
<gene>
    <name evidence="3" type="ORF">BJ972_001127</name>
    <name evidence="4" type="ORF">ESP50_04980</name>
</gene>
<feature type="transmembrane region" description="Helical" evidence="2">
    <location>
        <begin position="82"/>
        <end position="102"/>
    </location>
</feature>
<evidence type="ECO:0000313" key="6">
    <source>
        <dbReference type="Proteomes" id="UP000581087"/>
    </source>
</evidence>
<keyword evidence="2" id="KW-0472">Membrane</keyword>
<sequence>MSLPAEDTLGIHLGSRAPGDRSPKRGFRRPARTLASTNANLSGLGGRRLALGLSIAALILAAAHFARFLAMLPVYPDRVLPVAAWVVVVLTTCFGFALVRALGARVPEWLFFMLLAYGALGVGFDLAASLFTLRDGVTPTAAAAAGALLIPLAALRRTRAVLFVALGLSVVLTLPAFFSLDAGLDIVTGLAVAASVAYAAIFAVIIIDGFRRMVRFELDLVLVQSTVGTPRTAVGMHASEDLARLDFDAETLLADVAEGRLPLPLPPDAADTAGSLASQLRMRLIEGRTDTWLRHAVAESEFLTDSVIIEDRGGLAGLFSARQRDALLLAIWLLVGERARSSATPIRIEIGPRGPRTARSHSNMVDFPLFITASGVPHRRIDPATWEAINVVGPHTESRDAGVLRIEVACSVDSPAGSPGIGAAR</sequence>
<dbReference type="AlphaFoldDB" id="A0A4Q2M7I4"/>
<evidence type="ECO:0000256" key="1">
    <source>
        <dbReference type="SAM" id="MobiDB-lite"/>
    </source>
</evidence>
<dbReference type="EMBL" id="SDPM01000002">
    <property type="protein sequence ID" value="RXZ87277.1"/>
    <property type="molecule type" value="Genomic_DNA"/>
</dbReference>
<comment type="caution">
    <text evidence="4">The sequence shown here is derived from an EMBL/GenBank/DDBJ whole genome shotgun (WGS) entry which is preliminary data.</text>
</comment>